<comment type="caution">
    <text evidence="2">The sequence shown here is derived from an EMBL/GenBank/DDBJ whole genome shotgun (WGS) entry which is preliminary data.</text>
</comment>
<feature type="transmembrane region" description="Helical" evidence="1">
    <location>
        <begin position="46"/>
        <end position="65"/>
    </location>
</feature>
<name>A0A917HS39_9SPHI</name>
<dbReference type="AlphaFoldDB" id="A0A917HS39"/>
<sequence length="390" mass="43733">MDKRPKKELINGIKDFLKDFEEPYDHGEWKRFQRQRKNRQRKPIPLFIKLAGVAASLFLMVYASVRFLPFFDRKDEIGGKVPKAVPYCIGDREQQTKDTASVGAIPPLVDGDDQMREMPEAIMPAQRLPDFNRELQTQPSSVTANTTGIMLDSIPKAQAIKNVGLQAGHFGADLPRHGDPAQTKPARSNWINLRDTRIGFNINPAFTNKGFSFGGGIAAQIPLFSRISTEIGVSYTNLRVGVDMAPDMTDTVRRQLIGIRHSVGMVAIPVSLNFLVTKNFSASLGLVPFRVVRDQRTDILQSFRWVKGDVLSGDTTSHLVGERTTSKRSDSLYMGKTYLGFVHIAGQLSPPILKRYNMVITPFVAIPLEGLSKEKYRWLHGGVSFRIYLR</sequence>
<keyword evidence="1" id="KW-0472">Membrane</keyword>
<dbReference type="Proteomes" id="UP000660862">
    <property type="component" value="Unassembled WGS sequence"/>
</dbReference>
<organism evidence="2 3">
    <name type="scientific">Parapedobacter pyrenivorans</name>
    <dbReference type="NCBI Taxonomy" id="1305674"/>
    <lineage>
        <taxon>Bacteria</taxon>
        <taxon>Pseudomonadati</taxon>
        <taxon>Bacteroidota</taxon>
        <taxon>Sphingobacteriia</taxon>
        <taxon>Sphingobacteriales</taxon>
        <taxon>Sphingobacteriaceae</taxon>
        <taxon>Parapedobacter</taxon>
    </lineage>
</organism>
<dbReference type="RefSeq" id="WP_188505894.1">
    <property type="nucleotide sequence ID" value="NZ_BMER01000001.1"/>
</dbReference>
<dbReference type="EMBL" id="BMER01000001">
    <property type="protein sequence ID" value="GGG87659.1"/>
    <property type="molecule type" value="Genomic_DNA"/>
</dbReference>
<evidence type="ECO:0008006" key="4">
    <source>
        <dbReference type="Google" id="ProtNLM"/>
    </source>
</evidence>
<evidence type="ECO:0000256" key="1">
    <source>
        <dbReference type="SAM" id="Phobius"/>
    </source>
</evidence>
<evidence type="ECO:0000313" key="3">
    <source>
        <dbReference type="Proteomes" id="UP000660862"/>
    </source>
</evidence>
<keyword evidence="3" id="KW-1185">Reference proteome</keyword>
<evidence type="ECO:0000313" key="2">
    <source>
        <dbReference type="EMBL" id="GGG87659.1"/>
    </source>
</evidence>
<reference evidence="2" key="2">
    <citation type="submission" date="2020-09" db="EMBL/GenBank/DDBJ databases">
        <authorList>
            <person name="Sun Q."/>
            <person name="Zhou Y."/>
        </authorList>
    </citation>
    <scope>NUCLEOTIDE SEQUENCE</scope>
    <source>
        <strain evidence="2">CGMCC 1.12195</strain>
    </source>
</reference>
<proteinExistence type="predicted"/>
<keyword evidence="1" id="KW-1133">Transmembrane helix</keyword>
<keyword evidence="1" id="KW-0812">Transmembrane</keyword>
<reference evidence="2" key="1">
    <citation type="journal article" date="2014" name="Int. J. Syst. Evol. Microbiol.">
        <title>Complete genome sequence of Corynebacterium casei LMG S-19264T (=DSM 44701T), isolated from a smear-ripened cheese.</title>
        <authorList>
            <consortium name="US DOE Joint Genome Institute (JGI-PGF)"/>
            <person name="Walter F."/>
            <person name="Albersmeier A."/>
            <person name="Kalinowski J."/>
            <person name="Ruckert C."/>
        </authorList>
    </citation>
    <scope>NUCLEOTIDE SEQUENCE</scope>
    <source>
        <strain evidence="2">CGMCC 1.12195</strain>
    </source>
</reference>
<protein>
    <recommendedName>
        <fullName evidence="4">Outer membrane protein beta-barrel domain-containing protein</fullName>
    </recommendedName>
</protein>
<accession>A0A917HS39</accession>
<gene>
    <name evidence="2" type="ORF">GCM10007415_21870</name>
</gene>